<dbReference type="PANTHER" id="PTHR37844:SF2">
    <property type="entry name" value="SER_THR PROTEIN PHOSPHATASE SUPERFAMILY (AFU_ORTHOLOGUE AFUA_1G14840)"/>
    <property type="match status" value="1"/>
</dbReference>
<evidence type="ECO:0000259" key="1">
    <source>
        <dbReference type="Pfam" id="PF00149"/>
    </source>
</evidence>
<evidence type="ECO:0000313" key="2">
    <source>
        <dbReference type="EMBL" id="KAF2226150.1"/>
    </source>
</evidence>
<sequence>MTPFRAQVQSDLHLEIGQQYNTYSFPVTAPYLILAGDIGRLIDYKNYLDFLKEQAARYKQVFLVLGNHEFYEGDYEWVIEKSQKLCQETSLDGKVTLLHRTRWDDPDSEVTILGCTLWSHIPAGREAIVESRINDFSKIGSWTAEEHNRVHQEELAWIKEQVSTHDAGNASKRRYLVVTHHAPCMEGTSAPQHMGNPWNCAFASDLLDQDWPGVHTWIFGHTHFSADFIKNGIRVVANQRGYVFPWGARELEVQAKGEGVKRLPHAFDEEMVVEL</sequence>
<dbReference type="InterPro" id="IPR004843">
    <property type="entry name" value="Calcineurin-like_PHP"/>
</dbReference>
<gene>
    <name evidence="2" type="ORF">BDZ85DRAFT_193099</name>
</gene>
<protein>
    <submittedName>
        <fullName evidence="2">Putative calcineurin-like phosphoesterase</fullName>
    </submittedName>
</protein>
<proteinExistence type="predicted"/>
<dbReference type="EMBL" id="ML992503">
    <property type="protein sequence ID" value="KAF2226150.1"/>
    <property type="molecule type" value="Genomic_DNA"/>
</dbReference>
<keyword evidence="3" id="KW-1185">Reference proteome</keyword>
<dbReference type="OrthoDB" id="550558at2759"/>
<dbReference type="Gene3D" id="3.60.21.10">
    <property type="match status" value="1"/>
</dbReference>
<dbReference type="GO" id="GO:0016787">
    <property type="term" value="F:hydrolase activity"/>
    <property type="evidence" value="ECO:0007669"/>
    <property type="project" value="InterPro"/>
</dbReference>
<name>A0A6A6GKV7_9PEZI</name>
<dbReference type="InterPro" id="IPR029052">
    <property type="entry name" value="Metallo-depent_PP-like"/>
</dbReference>
<evidence type="ECO:0000313" key="3">
    <source>
        <dbReference type="Proteomes" id="UP000799538"/>
    </source>
</evidence>
<reference evidence="3" key="1">
    <citation type="journal article" date="2020" name="Stud. Mycol.">
        <title>101 Dothideomycetes genomes: A test case for predicting lifestyles and emergence of pathogens.</title>
        <authorList>
            <person name="Haridas S."/>
            <person name="Albert R."/>
            <person name="Binder M."/>
            <person name="Bloem J."/>
            <person name="LaButti K."/>
            <person name="Salamov A."/>
            <person name="Andreopoulos B."/>
            <person name="Baker S."/>
            <person name="Barry K."/>
            <person name="Bills G."/>
            <person name="Bluhm B."/>
            <person name="Cannon C."/>
            <person name="Castanera R."/>
            <person name="Culley D."/>
            <person name="Daum C."/>
            <person name="Ezra D."/>
            <person name="Gonzalez J."/>
            <person name="Henrissat B."/>
            <person name="Kuo A."/>
            <person name="Liang C."/>
            <person name="Lipzen A."/>
            <person name="Lutzoni F."/>
            <person name="Magnuson J."/>
            <person name="Mondo S."/>
            <person name="Nolan M."/>
            <person name="Ohm R."/>
            <person name="Pangilinan J."/>
            <person name="Park H.-J."/>
            <person name="Ramirez L."/>
            <person name="Alfaro M."/>
            <person name="Sun H."/>
            <person name="Tritt A."/>
            <person name="Yoshinaga Y."/>
            <person name="Zwiers L.-H."/>
            <person name="Turgeon B."/>
            <person name="Goodwin S."/>
            <person name="Spatafora J."/>
            <person name="Crous P."/>
            <person name="Grigoriev I."/>
        </authorList>
    </citation>
    <scope>NUCLEOTIDE SEQUENCE [LARGE SCALE GENOMIC DNA]</scope>
    <source>
        <strain evidence="3">CECT 20119</strain>
    </source>
</reference>
<dbReference type="Proteomes" id="UP000799538">
    <property type="component" value="Unassembled WGS sequence"/>
</dbReference>
<organism evidence="2 3">
    <name type="scientific">Elsinoe ampelina</name>
    <dbReference type="NCBI Taxonomy" id="302913"/>
    <lineage>
        <taxon>Eukaryota</taxon>
        <taxon>Fungi</taxon>
        <taxon>Dikarya</taxon>
        <taxon>Ascomycota</taxon>
        <taxon>Pezizomycotina</taxon>
        <taxon>Dothideomycetes</taxon>
        <taxon>Dothideomycetidae</taxon>
        <taxon>Myriangiales</taxon>
        <taxon>Elsinoaceae</taxon>
        <taxon>Elsinoe</taxon>
    </lineage>
</organism>
<dbReference type="PANTHER" id="PTHR37844">
    <property type="entry name" value="SER/THR PROTEIN PHOSPHATASE SUPERFAMILY (AFU_ORTHOLOGUE AFUA_1G14840)"/>
    <property type="match status" value="1"/>
</dbReference>
<dbReference type="AlphaFoldDB" id="A0A6A6GKV7"/>
<feature type="domain" description="Calcineurin-like phosphoesterase" evidence="1">
    <location>
        <begin position="29"/>
        <end position="223"/>
    </location>
</feature>
<dbReference type="Pfam" id="PF00149">
    <property type="entry name" value="Metallophos"/>
    <property type="match status" value="1"/>
</dbReference>
<dbReference type="SUPFAM" id="SSF56300">
    <property type="entry name" value="Metallo-dependent phosphatases"/>
    <property type="match status" value="1"/>
</dbReference>
<accession>A0A6A6GKV7</accession>